<sequence length="411" mass="45593">MTQINHYYTELQGSYLFSEIAKRRTKFMEENPNAAIISLGIGDVTRGLPEAVVKAMHAAVDELANPGSFRGYGPEQGYDFLIQAIIDNDYKARGIDIASNEVFVSDGSKCDVGNIQEIFSQDAVVAVQDPVYPVYVDTNVMAGRSGKFNKETNQYENIVYLPCSAENNFTPSLPDRKVDLIYLCYPNNPTGMTLTKEELKRWVDYAKANDCIILYDSAYEAFIQEKDVPRSIYEIEGAREVAIEFRSFSKTAGFTGVRCAYTVVPRELQAKDANGNVVKVNDLWNRRHTTKFNGVSYVTQRGAAAIFSPEGKAQIASIVDYYMTNARIIRDGLASLGLEVFGGVNAPYIWLKTPNGLDSWAFFDKLLSEANIVGTPGVGFGQSGQGYFRLTAFGSLENTEKAIERITKLSL</sequence>
<dbReference type="InterPro" id="IPR015422">
    <property type="entry name" value="PyrdxlP-dep_Trfase_small"/>
</dbReference>
<dbReference type="InterPro" id="IPR015421">
    <property type="entry name" value="PyrdxlP-dep_Trfase_major"/>
</dbReference>
<keyword evidence="6 11" id="KW-0808">Transferase</keyword>
<evidence type="ECO:0000256" key="7">
    <source>
        <dbReference type="ARBA" id="ARBA00022898"/>
    </source>
</evidence>
<dbReference type="HAMAP" id="MF_01642">
    <property type="entry name" value="DapL_aminotrans_1"/>
    <property type="match status" value="1"/>
</dbReference>
<comment type="catalytic activity">
    <reaction evidence="8">
        <text>(2S,6S)-2,6-diaminopimelate + 2-oxoglutarate = (S)-2,3,4,5-tetrahydrodipicolinate + L-glutamate + H2O + H(+)</text>
        <dbReference type="Rhea" id="RHEA:23988"/>
        <dbReference type="ChEBI" id="CHEBI:15377"/>
        <dbReference type="ChEBI" id="CHEBI:15378"/>
        <dbReference type="ChEBI" id="CHEBI:16810"/>
        <dbReference type="ChEBI" id="CHEBI:16845"/>
        <dbReference type="ChEBI" id="CHEBI:29985"/>
        <dbReference type="ChEBI" id="CHEBI:57609"/>
        <dbReference type="EC" id="2.6.1.83"/>
    </reaction>
</comment>
<keyword evidence="5 11" id="KW-0032">Aminotransferase</keyword>
<dbReference type="InterPro" id="IPR015424">
    <property type="entry name" value="PyrdxlP-dep_Trfase"/>
</dbReference>
<comment type="pathway">
    <text evidence="2">Amino-acid biosynthesis; L-lysine biosynthesis via DAP pathway; LL-2,6-diaminopimelate from (S)-tetrahydrodipicolinate (aminotransferase route): step 1/1.</text>
</comment>
<dbReference type="GO" id="GO:0010285">
    <property type="term" value="F:L,L-diaminopimelate aminotransferase activity"/>
    <property type="evidence" value="ECO:0007669"/>
    <property type="project" value="UniProtKB-EC"/>
</dbReference>
<accession>A0ABN8GST8</accession>
<keyword evidence="7" id="KW-0663">Pyridoxal phosphate</keyword>
<dbReference type="InterPro" id="IPR004839">
    <property type="entry name" value="Aminotransferase_I/II_large"/>
</dbReference>
<dbReference type="RefSeq" id="WP_236344058.1">
    <property type="nucleotide sequence ID" value="NZ_CAKMMF010000022.1"/>
</dbReference>
<reference evidence="11" key="1">
    <citation type="submission" date="2022-01" db="EMBL/GenBank/DDBJ databases">
        <authorList>
            <person name="Criscuolo A."/>
        </authorList>
    </citation>
    <scope>NUCLEOTIDE SEQUENCE</scope>
    <source>
        <strain evidence="11">CIP111893</strain>
    </source>
</reference>
<evidence type="ECO:0000259" key="10">
    <source>
        <dbReference type="Pfam" id="PF00155"/>
    </source>
</evidence>
<comment type="cofactor">
    <cofactor evidence="1">
        <name>pyridoxal 5'-phosphate</name>
        <dbReference type="ChEBI" id="CHEBI:597326"/>
    </cofactor>
</comment>
<dbReference type="Pfam" id="PF00155">
    <property type="entry name" value="Aminotran_1_2"/>
    <property type="match status" value="1"/>
</dbReference>
<evidence type="ECO:0000256" key="4">
    <source>
        <dbReference type="ARBA" id="ARBA00018052"/>
    </source>
</evidence>
<keyword evidence="12" id="KW-1185">Reference proteome</keyword>
<proteinExistence type="inferred from homology"/>
<evidence type="ECO:0000313" key="12">
    <source>
        <dbReference type="Proteomes" id="UP000838686"/>
    </source>
</evidence>
<evidence type="ECO:0000256" key="9">
    <source>
        <dbReference type="NCBIfam" id="TIGR03542"/>
    </source>
</evidence>
<dbReference type="EMBL" id="CAKMMF010000022">
    <property type="protein sequence ID" value="CAH1213670.1"/>
    <property type="molecule type" value="Genomic_DNA"/>
</dbReference>
<feature type="domain" description="Aminotransferase class I/classII large" evidence="10">
    <location>
        <begin position="36"/>
        <end position="406"/>
    </location>
</feature>
<dbReference type="SUPFAM" id="SSF53383">
    <property type="entry name" value="PLP-dependent transferases"/>
    <property type="match status" value="1"/>
</dbReference>
<dbReference type="Gene3D" id="3.40.640.10">
    <property type="entry name" value="Type I PLP-dependent aspartate aminotransferase-like (Major domain)"/>
    <property type="match status" value="1"/>
</dbReference>
<dbReference type="Proteomes" id="UP000838686">
    <property type="component" value="Unassembled WGS sequence"/>
</dbReference>
<dbReference type="NCBIfam" id="TIGR03542">
    <property type="entry name" value="DAPAT_plant"/>
    <property type="match status" value="1"/>
</dbReference>
<dbReference type="InterPro" id="IPR019942">
    <property type="entry name" value="DapL/ALD1"/>
</dbReference>
<evidence type="ECO:0000256" key="5">
    <source>
        <dbReference type="ARBA" id="ARBA00022576"/>
    </source>
</evidence>
<comment type="caution">
    <text evidence="11">The sequence shown here is derived from an EMBL/GenBank/DDBJ whole genome shotgun (WGS) entry which is preliminary data.</text>
</comment>
<gene>
    <name evidence="11" type="primary">dapL_1</name>
    <name evidence="11" type="ORF">PAECIP111893_03691</name>
</gene>
<evidence type="ECO:0000256" key="2">
    <source>
        <dbReference type="ARBA" id="ARBA00004982"/>
    </source>
</evidence>
<evidence type="ECO:0000256" key="1">
    <source>
        <dbReference type="ARBA" id="ARBA00001933"/>
    </source>
</evidence>
<evidence type="ECO:0000256" key="6">
    <source>
        <dbReference type="ARBA" id="ARBA00022679"/>
    </source>
</evidence>
<dbReference type="Gene3D" id="3.90.1150.10">
    <property type="entry name" value="Aspartate Aminotransferase, domain 1"/>
    <property type="match status" value="1"/>
</dbReference>
<evidence type="ECO:0000313" key="11">
    <source>
        <dbReference type="EMBL" id="CAH1213670.1"/>
    </source>
</evidence>
<evidence type="ECO:0000256" key="8">
    <source>
        <dbReference type="ARBA" id="ARBA00051934"/>
    </source>
</evidence>
<organism evidence="11 12">
    <name type="scientific">Paenibacillus plantiphilus</name>
    <dbReference type="NCBI Taxonomy" id="2905650"/>
    <lineage>
        <taxon>Bacteria</taxon>
        <taxon>Bacillati</taxon>
        <taxon>Bacillota</taxon>
        <taxon>Bacilli</taxon>
        <taxon>Bacillales</taxon>
        <taxon>Paenibacillaceae</taxon>
        <taxon>Paenibacillus</taxon>
    </lineage>
</organism>
<dbReference type="PANTHER" id="PTHR43144">
    <property type="entry name" value="AMINOTRANSFERASE"/>
    <property type="match status" value="1"/>
</dbReference>
<protein>
    <recommendedName>
        <fullName evidence="4 9">LL-diaminopimelate aminotransferase</fullName>
        <ecNumber evidence="3 9">2.6.1.83</ecNumber>
    </recommendedName>
</protein>
<evidence type="ECO:0000256" key="3">
    <source>
        <dbReference type="ARBA" id="ARBA00013138"/>
    </source>
</evidence>
<name>A0ABN8GST8_9BACL</name>
<dbReference type="EC" id="2.6.1.83" evidence="3 9"/>
<dbReference type="CDD" id="cd00609">
    <property type="entry name" value="AAT_like"/>
    <property type="match status" value="1"/>
</dbReference>